<evidence type="ECO:0000256" key="1">
    <source>
        <dbReference type="SAM" id="Coils"/>
    </source>
</evidence>
<feature type="coiled-coil region" evidence="1">
    <location>
        <begin position="56"/>
        <end position="83"/>
    </location>
</feature>
<dbReference type="EMBL" id="MZ089786">
    <property type="protein sequence ID" value="QXP45078.1"/>
    <property type="molecule type" value="Genomic_DNA"/>
</dbReference>
<name>A0A8F6AI44_9VIRU</name>
<evidence type="ECO:0000313" key="2">
    <source>
        <dbReference type="EMBL" id="QXP45078.1"/>
    </source>
</evidence>
<reference evidence="2" key="1">
    <citation type="submission" date="2021-04" db="EMBL/GenBank/DDBJ databases">
        <title>Genomes of microviruses identified in yellow-bellied marmot fecal samples.</title>
        <authorList>
            <person name="Varsani A."/>
            <person name="Kraberger S."/>
            <person name="Chatterjee A."/>
            <person name="Richet C."/>
            <person name="Fontenele R.S."/>
            <person name="Schmidlin K."/>
            <person name="Blumstein D.T."/>
        </authorList>
    </citation>
    <scope>NUCLEOTIDE SEQUENCE</scope>
    <source>
        <strain evidence="2">Mar40</strain>
    </source>
</reference>
<protein>
    <submittedName>
        <fullName evidence="2">Uncharacterized protein</fullName>
    </submittedName>
</protein>
<sequence length="83" mass="9763">MLTKDLFKVRPLDAEEGNFIITIGNHLATERKFNSAKEAQIFIESRDWDLIMSLIYACIEAREMELDDMAKQLQEQNKEEEKK</sequence>
<proteinExistence type="predicted"/>
<accession>A0A8F6AI44</accession>
<keyword evidence="1" id="KW-0175">Coiled coil</keyword>
<organism evidence="2">
    <name type="scientific">Microvirus mar40</name>
    <dbReference type="NCBI Taxonomy" id="2851175"/>
    <lineage>
        <taxon>Viruses</taxon>
        <taxon>Monodnaviria</taxon>
        <taxon>Sangervirae</taxon>
        <taxon>Phixviricota</taxon>
        <taxon>Malgrandaviricetes</taxon>
        <taxon>Petitvirales</taxon>
        <taxon>Microviridae</taxon>
    </lineage>
</organism>